<name>A0ABR2YG76_9CHLO</name>
<dbReference type="InterPro" id="IPR016024">
    <property type="entry name" value="ARM-type_fold"/>
</dbReference>
<dbReference type="CDD" id="cd00171">
    <property type="entry name" value="Sec7"/>
    <property type="match status" value="1"/>
</dbReference>
<keyword evidence="6" id="KW-0472">Membrane</keyword>
<dbReference type="InterPro" id="IPR046455">
    <property type="entry name" value="Sec7/BIG1-like_C"/>
</dbReference>
<dbReference type="Gene3D" id="1.25.10.10">
    <property type="entry name" value="Leucine-rich Repeat Variant"/>
    <property type="match status" value="1"/>
</dbReference>
<comment type="caution">
    <text evidence="10">The sequence shown here is derived from an EMBL/GenBank/DDBJ whole genome shotgun (WGS) entry which is preliminary data.</text>
</comment>
<dbReference type="InterPro" id="IPR032629">
    <property type="entry name" value="DCB_dom"/>
</dbReference>
<dbReference type="SMART" id="SM00222">
    <property type="entry name" value="Sec7"/>
    <property type="match status" value="1"/>
</dbReference>
<feature type="compositionally biased region" description="Basic and acidic residues" evidence="8">
    <location>
        <begin position="300"/>
        <end position="310"/>
    </location>
</feature>
<accession>A0ABR2YG76</accession>
<evidence type="ECO:0000256" key="3">
    <source>
        <dbReference type="ARBA" id="ARBA00022448"/>
    </source>
</evidence>
<dbReference type="Pfam" id="PF16213">
    <property type="entry name" value="DCB"/>
    <property type="match status" value="1"/>
</dbReference>
<feature type="compositionally biased region" description="Polar residues" evidence="8">
    <location>
        <begin position="1144"/>
        <end position="1158"/>
    </location>
</feature>
<feature type="compositionally biased region" description="Polar residues" evidence="8">
    <location>
        <begin position="1806"/>
        <end position="1823"/>
    </location>
</feature>
<evidence type="ECO:0000256" key="8">
    <source>
        <dbReference type="SAM" id="MobiDB-lite"/>
    </source>
</evidence>
<comment type="subcellular location">
    <subcellularLocation>
        <location evidence="2">Cytoplasm</location>
        <location evidence="2">Cytosol</location>
    </subcellularLocation>
    <subcellularLocation>
        <location evidence="1">Membrane</location>
    </subcellularLocation>
</comment>
<evidence type="ECO:0000256" key="6">
    <source>
        <dbReference type="ARBA" id="ARBA00023136"/>
    </source>
</evidence>
<dbReference type="Pfam" id="PF01369">
    <property type="entry name" value="Sec7"/>
    <property type="match status" value="1"/>
</dbReference>
<evidence type="ECO:0000256" key="4">
    <source>
        <dbReference type="ARBA" id="ARBA00022490"/>
    </source>
</evidence>
<dbReference type="PANTHER" id="PTHR10663:SF375">
    <property type="entry name" value="LD29171P"/>
    <property type="match status" value="1"/>
</dbReference>
<evidence type="ECO:0000256" key="7">
    <source>
        <dbReference type="SAM" id="Coils"/>
    </source>
</evidence>
<dbReference type="InterPro" id="IPR032691">
    <property type="entry name" value="Mon2/Sec7/BIG1-like_HUS"/>
</dbReference>
<dbReference type="SUPFAM" id="SSF48371">
    <property type="entry name" value="ARM repeat"/>
    <property type="match status" value="1"/>
</dbReference>
<evidence type="ECO:0000313" key="11">
    <source>
        <dbReference type="Proteomes" id="UP001491310"/>
    </source>
</evidence>
<feature type="region of interest" description="Disordered" evidence="8">
    <location>
        <begin position="926"/>
        <end position="950"/>
    </location>
</feature>
<dbReference type="InterPro" id="IPR011989">
    <property type="entry name" value="ARM-like"/>
</dbReference>
<dbReference type="Gene3D" id="1.10.1000.11">
    <property type="entry name" value="Arf Nucleotide-binding Site Opener,domain 2"/>
    <property type="match status" value="1"/>
</dbReference>
<dbReference type="PANTHER" id="PTHR10663">
    <property type="entry name" value="GUANYL-NUCLEOTIDE EXCHANGE FACTOR"/>
    <property type="match status" value="1"/>
</dbReference>
<feature type="region of interest" description="Disordered" evidence="8">
    <location>
        <begin position="1799"/>
        <end position="1982"/>
    </location>
</feature>
<feature type="compositionally biased region" description="Low complexity" evidence="8">
    <location>
        <begin position="1212"/>
        <end position="1225"/>
    </location>
</feature>
<dbReference type="InterPro" id="IPR023394">
    <property type="entry name" value="Sec7_C_sf"/>
</dbReference>
<keyword evidence="5" id="KW-0653">Protein transport</keyword>
<evidence type="ECO:0000256" key="5">
    <source>
        <dbReference type="ARBA" id="ARBA00022927"/>
    </source>
</evidence>
<feature type="coiled-coil region" evidence="7">
    <location>
        <begin position="385"/>
        <end position="412"/>
    </location>
</feature>
<feature type="region of interest" description="Disordered" evidence="8">
    <location>
        <begin position="339"/>
        <end position="378"/>
    </location>
</feature>
<dbReference type="Gene3D" id="1.10.220.20">
    <property type="match status" value="1"/>
</dbReference>
<evidence type="ECO:0000256" key="1">
    <source>
        <dbReference type="ARBA" id="ARBA00004370"/>
    </source>
</evidence>
<feature type="region of interest" description="Disordered" evidence="8">
    <location>
        <begin position="676"/>
        <end position="718"/>
    </location>
</feature>
<protein>
    <recommendedName>
        <fullName evidence="9">SEC7 domain-containing protein</fullName>
    </recommendedName>
</protein>
<feature type="compositionally biased region" description="Low complexity" evidence="8">
    <location>
        <begin position="1896"/>
        <end position="1909"/>
    </location>
</feature>
<feature type="region of interest" description="Disordered" evidence="8">
    <location>
        <begin position="246"/>
        <end position="326"/>
    </location>
</feature>
<feature type="compositionally biased region" description="Gly residues" evidence="8">
    <location>
        <begin position="927"/>
        <end position="941"/>
    </location>
</feature>
<dbReference type="EMBL" id="JALJOT010000012">
    <property type="protein sequence ID" value="KAK9904752.1"/>
    <property type="molecule type" value="Genomic_DNA"/>
</dbReference>
<keyword evidence="4" id="KW-0963">Cytoplasm</keyword>
<keyword evidence="11" id="KW-1185">Reference proteome</keyword>
<feature type="compositionally biased region" description="Basic and acidic residues" evidence="8">
    <location>
        <begin position="345"/>
        <end position="354"/>
    </location>
</feature>
<feature type="region of interest" description="Disordered" evidence="8">
    <location>
        <begin position="1138"/>
        <end position="1250"/>
    </location>
</feature>
<dbReference type="InterPro" id="IPR035999">
    <property type="entry name" value="Sec7_dom_sf"/>
</dbReference>
<dbReference type="SUPFAM" id="SSF48425">
    <property type="entry name" value="Sec7 domain"/>
    <property type="match status" value="1"/>
</dbReference>
<sequence length="2147" mass="224457">MAPWNLFSGSGTDAEQDLPDTIEPNVRGVDTAFELFIDGALTKVYNESSGRSKDQKALRAACKKILDELRGTNGEQQKIHAPLDPAVTALVLEPLQMACSMDVPRIAEPALSCLHKLVAHAYLHAESSPAGRLDDGSIVAQVVLLISKCSESNGESVQLGVVRALLTVTTAEHFVLHGDCLMQAVRSVFNIAIGADSADLQRTARSALLQMLNTIVKRVTQAAAISRETSLAEERRPSLAQEAMPNLASGEEEQPSASATEEGTPDAEGPAGASRRVSVEVAAAGPHSATSNGGLGQGETSRREAGDESNHGNGVVSGSVETNGSASPAEVMANAGLSVSTGREGSGKEAEASQREAGGTAAEGEGHRPRLPAPMSNTRTAQLASLAEQADLRGLEKALDQIEAERNAKAGEDAAAIAKAAGTEVEASPRDMRKVMMRGRKVAAWRRLSLPERDVLTVLSAICKMAARETGFGAVEQYMHAGKLLALELLVRVFENPHHHWSALRAEFCDQLRSPLCLTLLRNCTSPYDEAYSAAARLFTAVLLQPKLRSGLKAEMGAFYPLLLLRPLEAERPEPGQLLAALSALEKLCGQAQFLVDLFVNYDCDLQAANLFERTVRGLARVVRMGDPGPGMLHMAGPVVNVNAAARPRPHVLAADVALAVVRALDAWAEPLKESAEATTAAGAEENLEEGGARASTSDLPSLGALTQPPAGANGAADSAGELARFGAAKERKHSLEAGIALFNRNPLKGVISLIGSGTVEGTPQAVAAFLREHLADLDKGQLGEYLGHHEDFACAVMYAYIDGERFQGYSIDAALRLLLGSFRLPGEAQKIDRIMEKFAERYCRDNPGAFRTADGAYLLAFALIMLNTDAHNPQADKKLALEDFVNMCQVQNDEGAYEAILPPAELEVIYRRILANELVVEESPGLAGGSAGGGTPPGGGRPRRPSRLQGKRLAAAMGMTQLTLPFRSGAQWDKQHGVDVERERLLARTRDAVARGLLAGNLWHTASNAEHARPMLQVGSEAILRALSAAEHNAPDAAASQPVLEGFITAIRLCGVVGLDRLCEDLIAALAAAAGAHTPAPPGSPAEPKQVAALAALVSLGVGPSAALIGSGWVIILRTLSAVDALQANLPMVVLEGTPQPSPSRTVSALPLQTTPQDGGAGAAGDRRTSTMQGQNRPPRASGLGRFFSKMGVPGDSVAPEAPGEEEEDAASAPSTAAPNSRPPTGDASRAPKLAQRSGPGGALADWADGPGRSDIERLYMCSSVLNGDAVVIFMRALCAVSQEELMPASPEEPARTYTLGRIMDAAVDNLGRIRLIWGRLWAALSAHLVSAACHPDPGVAVLAIGHMRGLVPKLLSRAELSCFTHQDEALRPFVAVLRHADSAVVREMTVQVIAQAISAHPEGLGSAWRSVLQALTVAAADGSPPVVHQALDALRAASNALFRGCGLGHELFPDAVAAVAAAARNPAHEDLSIAAVWALKDVGKRLADAPASELERSQQQGARLHRSLSADRDAAADGAEAAQTPQHGKAVAEEPWGLLLAALALVARHDPRPRVADAAAAAVVGCAEAHYGGWSAAVWDSVLRRALSYIVDLPYPPSADEGGSTPAARRVLGWSVEGMRRIQRHAAELLPRFFTLMAAKYDVAGPAILHQVVSLLVSYVVQTDEAMAVEGAQLLVELATRLAPALDDSGWQTLLKGLSIASSSDHFTAVLNPLARGPNGYAYMRPAGQSDADALRVRCRVTVLMQRACDAVHRACSAHMPLAVQLQLLSVLQDTVQRAAAFNRSLKRRAQAAKVIAPAAKSHLSPSSASGLKPTQGQSRWPTKRALEPAASVAATRAPSSEQIPAESDQPVGAATAAADEEAEQASPEAAAASGDKQQADESPMSAAESVPQSKSGSKSIAAGAESNSDNSMAEATSAVAASGRSAEQGAGQAESSSALEASSAGREATPADANTSGLPDEATEETGQEATGVSAASMEGDVADVIDGGLVGTAGIAEEDKMLPALMRQETEGGALLIEAFRRTMAAQGEGNGEAEARLLAFCRRFVADAAADAWAQHAAAAGRTTVGGHALTPEGYSWDQAIRAPLTVAVLGGYRAVCGEAWRGELRAVFPHLARLICSGQPSVRAALAGLLQAQLPPLIAEL</sequence>
<dbReference type="PROSITE" id="PS50190">
    <property type="entry name" value="SEC7"/>
    <property type="match status" value="1"/>
</dbReference>
<gene>
    <name evidence="10" type="ORF">WJX75_001787</name>
</gene>
<dbReference type="InterPro" id="IPR000904">
    <property type="entry name" value="Sec7_dom"/>
</dbReference>
<evidence type="ECO:0000313" key="10">
    <source>
        <dbReference type="EMBL" id="KAK9904752.1"/>
    </source>
</evidence>
<dbReference type="Pfam" id="PF09324">
    <property type="entry name" value="Sec7-like_HDS"/>
    <property type="match status" value="1"/>
</dbReference>
<dbReference type="Proteomes" id="UP001491310">
    <property type="component" value="Unassembled WGS sequence"/>
</dbReference>
<evidence type="ECO:0000256" key="2">
    <source>
        <dbReference type="ARBA" id="ARBA00004514"/>
    </source>
</evidence>
<organism evidence="10 11">
    <name type="scientific">Coccomyxa subellipsoidea</name>
    <dbReference type="NCBI Taxonomy" id="248742"/>
    <lineage>
        <taxon>Eukaryota</taxon>
        <taxon>Viridiplantae</taxon>
        <taxon>Chlorophyta</taxon>
        <taxon>core chlorophytes</taxon>
        <taxon>Trebouxiophyceae</taxon>
        <taxon>Trebouxiophyceae incertae sedis</taxon>
        <taxon>Coccomyxaceae</taxon>
        <taxon>Coccomyxa</taxon>
    </lineage>
</organism>
<keyword evidence="7" id="KW-0175">Coiled coil</keyword>
<proteinExistence type="predicted"/>
<dbReference type="InterPro" id="IPR015403">
    <property type="entry name" value="Mon2/Sec7/BIG1-like_HDS"/>
</dbReference>
<feature type="compositionally biased region" description="Low complexity" evidence="8">
    <location>
        <begin position="1928"/>
        <end position="1948"/>
    </location>
</feature>
<keyword evidence="3" id="KW-0813">Transport</keyword>
<reference evidence="10 11" key="1">
    <citation type="journal article" date="2024" name="Nat. Commun.">
        <title>Phylogenomics reveals the evolutionary origins of lichenization in chlorophyte algae.</title>
        <authorList>
            <person name="Puginier C."/>
            <person name="Libourel C."/>
            <person name="Otte J."/>
            <person name="Skaloud P."/>
            <person name="Haon M."/>
            <person name="Grisel S."/>
            <person name="Petersen M."/>
            <person name="Berrin J.G."/>
            <person name="Delaux P.M."/>
            <person name="Dal Grande F."/>
            <person name="Keller J."/>
        </authorList>
    </citation>
    <scope>NUCLEOTIDE SEQUENCE [LARGE SCALE GENOMIC DNA]</scope>
    <source>
        <strain evidence="10 11">SAG 216-7</strain>
    </source>
</reference>
<feature type="region of interest" description="Disordered" evidence="8">
    <location>
        <begin position="1"/>
        <end position="20"/>
    </location>
</feature>
<dbReference type="Pfam" id="PF12783">
    <property type="entry name" value="Sec7-like_HUS"/>
    <property type="match status" value="1"/>
</dbReference>
<feature type="region of interest" description="Disordered" evidence="8">
    <location>
        <begin position="1492"/>
        <end position="1530"/>
    </location>
</feature>
<feature type="compositionally biased region" description="Low complexity" evidence="8">
    <location>
        <begin position="271"/>
        <end position="285"/>
    </location>
</feature>
<dbReference type="Pfam" id="PF20252">
    <property type="entry name" value="BIG2_C"/>
    <property type="match status" value="1"/>
</dbReference>
<feature type="domain" description="SEC7" evidence="9">
    <location>
        <begin position="725"/>
        <end position="917"/>
    </location>
</feature>
<evidence type="ECO:0000259" key="9">
    <source>
        <dbReference type="PROSITE" id="PS50190"/>
    </source>
</evidence>